<dbReference type="NCBIfam" id="NF040662">
    <property type="entry name" value="attach_TipJ_rel"/>
    <property type="match status" value="1"/>
</dbReference>
<evidence type="ECO:0000256" key="3">
    <source>
        <dbReference type="SAM" id="Phobius"/>
    </source>
</evidence>
<dbReference type="SMART" id="SM00495">
    <property type="entry name" value="ChtBD3"/>
    <property type="match status" value="1"/>
</dbReference>
<dbReference type="InterPro" id="IPR036573">
    <property type="entry name" value="CBM_sf_5/12"/>
</dbReference>
<feature type="domain" description="Chitin-binding type-3" evidence="4">
    <location>
        <begin position="1055"/>
        <end position="1100"/>
    </location>
</feature>
<dbReference type="EMBL" id="SHMF01000001">
    <property type="protein sequence ID" value="TAA37255.1"/>
    <property type="molecule type" value="Genomic_DNA"/>
</dbReference>
<dbReference type="Pfam" id="PF24801">
    <property type="entry name" value="FNIII-A_GpJ"/>
    <property type="match status" value="1"/>
</dbReference>
<keyword evidence="3" id="KW-0472">Membrane</keyword>
<evidence type="ECO:0000256" key="1">
    <source>
        <dbReference type="ARBA" id="ARBA00022801"/>
    </source>
</evidence>
<comment type="caution">
    <text evidence="5">The sequence shown here is derived from an EMBL/GenBank/DDBJ whole genome shotgun (WGS) entry which is preliminary data.</text>
</comment>
<protein>
    <recommendedName>
        <fullName evidence="4">Chitin-binding type-3 domain-containing protein</fullName>
    </recommendedName>
</protein>
<reference evidence="5 6" key="1">
    <citation type="submission" date="2019-02" db="EMBL/GenBank/DDBJ databases">
        <title>WGS of Pseudoxanthomonas species novum from clinical isolates.</title>
        <authorList>
            <person name="Bernier A.-M."/>
            <person name="Bernard K."/>
            <person name="Vachon A."/>
        </authorList>
    </citation>
    <scope>NUCLEOTIDE SEQUENCE [LARGE SCALE GENOMIC DNA]</scope>
    <source>
        <strain evidence="5 6">NML140781</strain>
    </source>
</reference>
<dbReference type="GO" id="GO:0005975">
    <property type="term" value="P:carbohydrate metabolic process"/>
    <property type="evidence" value="ECO:0007669"/>
    <property type="project" value="InterPro"/>
</dbReference>
<organism evidence="5 6">
    <name type="scientific">Pseudoxanthomonas winnipegensis</name>
    <dbReference type="NCBI Taxonomy" id="2480810"/>
    <lineage>
        <taxon>Bacteria</taxon>
        <taxon>Pseudomonadati</taxon>
        <taxon>Pseudomonadota</taxon>
        <taxon>Gammaproteobacteria</taxon>
        <taxon>Lysobacterales</taxon>
        <taxon>Lysobacteraceae</taxon>
        <taxon>Pseudoxanthomonas</taxon>
    </lineage>
</organism>
<dbReference type="GO" id="GO:0004553">
    <property type="term" value="F:hydrolase activity, hydrolyzing O-glycosyl compounds"/>
    <property type="evidence" value="ECO:0007669"/>
    <property type="project" value="InterPro"/>
</dbReference>
<dbReference type="InterPro" id="IPR055385">
    <property type="entry name" value="GpJ_HDII-ins2"/>
</dbReference>
<evidence type="ECO:0000259" key="4">
    <source>
        <dbReference type="SMART" id="SM00495"/>
    </source>
</evidence>
<evidence type="ECO:0000256" key="2">
    <source>
        <dbReference type="SAM" id="MobiDB-lite"/>
    </source>
</evidence>
<keyword evidence="3" id="KW-1133">Transmembrane helix</keyword>
<feature type="region of interest" description="Disordered" evidence="2">
    <location>
        <begin position="1371"/>
        <end position="1390"/>
    </location>
</feature>
<keyword evidence="3" id="KW-0812">Transmembrane</keyword>
<dbReference type="GO" id="GO:0005576">
    <property type="term" value="C:extracellular region"/>
    <property type="evidence" value="ECO:0007669"/>
    <property type="project" value="InterPro"/>
</dbReference>
<feature type="compositionally biased region" description="Low complexity" evidence="2">
    <location>
        <begin position="1371"/>
        <end position="1380"/>
    </location>
</feature>
<feature type="transmembrane region" description="Helical" evidence="3">
    <location>
        <begin position="122"/>
        <end position="145"/>
    </location>
</feature>
<dbReference type="Gene3D" id="2.60.120.260">
    <property type="entry name" value="Galactose-binding domain-like"/>
    <property type="match status" value="1"/>
</dbReference>
<dbReference type="Gene3D" id="2.10.10.20">
    <property type="entry name" value="Carbohydrate-binding module superfamily 5/12"/>
    <property type="match status" value="1"/>
</dbReference>
<dbReference type="SUPFAM" id="SSF51055">
    <property type="entry name" value="Carbohydrate binding domain"/>
    <property type="match status" value="1"/>
</dbReference>
<gene>
    <name evidence="5" type="ORF">EA656_00835</name>
</gene>
<accession>A0A4Q8LZ18</accession>
<proteinExistence type="predicted"/>
<dbReference type="InterPro" id="IPR003610">
    <property type="entry name" value="CBM5/12"/>
</dbReference>
<sequence>MGMMETPAAGGQLVLTPHPVTLEGQRHIPMDLQPGERLCSFLHRHVVDIDRGDWVVSIGGHVVPRAMWAHVTPKDGQVIELRGAVGKTALYIVALVALTYFTFGAGAAAGGIFGTATGAGTFFGASGLLAAGLATATFVAGSVLINKVLGPKAAGRSSSDADSVYSIGAARNQLRQYQPLPLVFGPVKMAPDMASKPYTWYEGNDQFVGMVLTPGVNVQSIDELYNGDALLSSYDGVTVWYSGFPGMPEQTIPLYSNVDTVDGGDLPDTTAWVQRTTGADTVRVQINLEYILGGQGTSGKNYQVSETVQVQYSPAGLNQWATLISRTFSSSKLDTTQRATLAADVARGQYDVRVRILGQGNYTGKNTQRNDFQWSTLSSVQADDATYAGIPRIGIRIKATGQLNGAPDEIRGVVHSLPCQVWDGDAWVAEESSNPGANILQYARGYRDQNGRLIGGMGLPDSWIDIEALMGFTLHCAASSYSYKFCIKEARSHEEMLDALALAGMGQVSWAGGRLSVVWAADQQPMSGVVNMATIKKGSFQVDYTLANAADGIEYSYYDEETWETKTLRVVSPAAGYDTALNPAQVTGEGITSEAHAAIMARWHLAQSLYQYKDIRYSTDLEHLSYRRMSVLALQHDLTQWGYGGCVVGAGTAGGVTTLQLDEPVPPPASGNAYIGVRIPGEAVYRVLRVQSFSGDPTDTITLADEWPNDAALPGAGAGNPAHDTIWVYDFKQTPGYRVRVVNVEPESDTKGASIAVVPEGPEFWQYVLYGVYTPPANQSLLQTRPIASNLVISEEQTVQGDTVFTELVATFDITGPASRTVVLSDLDRNGELEQVAETTTRTARWRIPGAGTYPITVRPYSPDGFAGVSASTLYTTQGAEAPPVLVDTFTIEELSGGVRRYSWGYSDDTIQSADFAGVEIRYTAGSVTAPAWETMTPLGDTGYHAAAFEAVLPASGTWTFACRSRNTSGTLSPDARIVTQTLGANLGEQLGDLGDADAAAQAAITQEIIDRFNADAAAIAQAAQDATDKANAARDAAIAHADVIGAQVADIIGADEWVTGKDYPKGDLVKHNGTLYRALRANNSVEPGAGGSGNDWQSVGNYDSLGEAVAASISMGTANASAIASEAQQLDAVQARMPSGAGQLATQASVATEQQARVDGDNALSGRTSTIEGRMPTGTDKLANEARVVTAENASVTRDNALGARVDSVQAKLPADGGRSASEANVTSFAQASVDRDNVLGQRVDTAQAAANGAQSTATNALTASNNNASAITLVQKKQSQRTNLLPGGGFERGRWTNGEYQQFATADGSWGRQMYHTNPGSINGGGHAVVSDAFDVTENEPYTVSFDSLLIANAGGVRVDIQFFNSSGGNTGSGSSNSRAPSFNFDDGDARRQSNTFSAVAPAGSTQARVRYIWEGVTGCVALAVRQVKVEHGDGPSTAYTSEAMLALTATAQAASFTLALQVNNYVSGITSVNNGTTSTIDFLTDAARFLSPNGGARTEFSNGNWRVYDQNGVLVSANGINI</sequence>
<keyword evidence="1" id="KW-0378">Hydrolase</keyword>
<dbReference type="Proteomes" id="UP000292087">
    <property type="component" value="Unassembled WGS sequence"/>
</dbReference>
<feature type="transmembrane region" description="Helical" evidence="3">
    <location>
        <begin position="89"/>
        <end position="116"/>
    </location>
</feature>
<name>A0A4Q8LZ18_9GAMM</name>
<dbReference type="GO" id="GO:0030246">
    <property type="term" value="F:carbohydrate binding"/>
    <property type="evidence" value="ECO:0007669"/>
    <property type="project" value="InterPro"/>
</dbReference>
<evidence type="ECO:0000313" key="6">
    <source>
        <dbReference type="Proteomes" id="UP000292087"/>
    </source>
</evidence>
<evidence type="ECO:0000313" key="5">
    <source>
        <dbReference type="EMBL" id="TAA37255.1"/>
    </source>
</evidence>